<dbReference type="RefSeq" id="WP_207857387.1">
    <property type="nucleotide sequence ID" value="NZ_JAFREP010000004.1"/>
</dbReference>
<comment type="caution">
    <text evidence="2">The sequence shown here is derived from an EMBL/GenBank/DDBJ whole genome shotgun (WGS) entry which is preliminary data.</text>
</comment>
<dbReference type="Gene3D" id="3.30.1370.50">
    <property type="entry name" value="R3H-like domain"/>
    <property type="match status" value="1"/>
</dbReference>
<evidence type="ECO:0000259" key="1">
    <source>
        <dbReference type="PROSITE" id="PS51061"/>
    </source>
</evidence>
<feature type="domain" description="R3H" evidence="1">
    <location>
        <begin position="91"/>
        <end position="157"/>
    </location>
</feature>
<dbReference type="AlphaFoldDB" id="A0A8J7QBI3"/>
<evidence type="ECO:0000313" key="3">
    <source>
        <dbReference type="Proteomes" id="UP000664417"/>
    </source>
</evidence>
<dbReference type="InterPro" id="IPR001374">
    <property type="entry name" value="R3H_dom"/>
</dbReference>
<organism evidence="2 3">
    <name type="scientific">Acanthopleuribacter pedis</name>
    <dbReference type="NCBI Taxonomy" id="442870"/>
    <lineage>
        <taxon>Bacteria</taxon>
        <taxon>Pseudomonadati</taxon>
        <taxon>Acidobacteriota</taxon>
        <taxon>Holophagae</taxon>
        <taxon>Acanthopleuribacterales</taxon>
        <taxon>Acanthopleuribacteraceae</taxon>
        <taxon>Acanthopleuribacter</taxon>
    </lineage>
</organism>
<dbReference type="SMART" id="SM00393">
    <property type="entry name" value="R3H"/>
    <property type="match status" value="1"/>
</dbReference>
<dbReference type="EMBL" id="JAFREP010000004">
    <property type="protein sequence ID" value="MBO1317891.1"/>
    <property type="molecule type" value="Genomic_DNA"/>
</dbReference>
<dbReference type="PANTHER" id="PTHR35800:SF1">
    <property type="entry name" value="RNA-BINDING PROTEIN KHPB"/>
    <property type="match status" value="1"/>
</dbReference>
<evidence type="ECO:0000313" key="2">
    <source>
        <dbReference type="EMBL" id="MBO1317891.1"/>
    </source>
</evidence>
<gene>
    <name evidence="2" type="ORF">J3U88_05410</name>
</gene>
<dbReference type="CDD" id="cd02644">
    <property type="entry name" value="R3H_jag"/>
    <property type="match status" value="1"/>
</dbReference>
<dbReference type="PANTHER" id="PTHR35800">
    <property type="entry name" value="PROTEIN JAG"/>
    <property type="match status" value="1"/>
</dbReference>
<dbReference type="InterPro" id="IPR039247">
    <property type="entry name" value="KhpB"/>
</dbReference>
<dbReference type="PROSITE" id="PS51061">
    <property type="entry name" value="R3H"/>
    <property type="match status" value="1"/>
</dbReference>
<reference evidence="2" key="1">
    <citation type="submission" date="2021-03" db="EMBL/GenBank/DDBJ databases">
        <authorList>
            <person name="Wang G."/>
        </authorList>
    </citation>
    <scope>NUCLEOTIDE SEQUENCE</scope>
    <source>
        <strain evidence="2">KCTC 12899</strain>
    </source>
</reference>
<dbReference type="InterPro" id="IPR034079">
    <property type="entry name" value="R3H_KhpB"/>
</dbReference>
<accession>A0A8J7QBI3</accession>
<dbReference type="Pfam" id="PF01424">
    <property type="entry name" value="R3H"/>
    <property type="match status" value="1"/>
</dbReference>
<dbReference type="InterPro" id="IPR036867">
    <property type="entry name" value="R3H_dom_sf"/>
</dbReference>
<keyword evidence="3" id="KW-1185">Reference proteome</keyword>
<proteinExistence type="predicted"/>
<sequence>MTQTEQAQPAVDLLLESLDTFTRGHGLDVTLESDIEFPSVYVNFVGEDENFFQKNHGEALRDLSFLMMTLVEKHFPDLELEIKVDSGGFIAAKEAELRGMAESAAARARDTGNQVLLNPLNPYERRLVHMALQDYEDVETESLGEGHLKRIAVRVVEGEPSEA</sequence>
<name>A0A8J7QBI3_9BACT</name>
<dbReference type="Proteomes" id="UP000664417">
    <property type="component" value="Unassembled WGS sequence"/>
</dbReference>
<protein>
    <recommendedName>
        <fullName evidence="1">R3H domain-containing protein</fullName>
    </recommendedName>
</protein>
<dbReference type="SUPFAM" id="SSF82708">
    <property type="entry name" value="R3H domain"/>
    <property type="match status" value="1"/>
</dbReference>
<dbReference type="GO" id="GO:0003723">
    <property type="term" value="F:RNA binding"/>
    <property type="evidence" value="ECO:0007669"/>
    <property type="project" value="InterPro"/>
</dbReference>